<dbReference type="Proteomes" id="UP000887013">
    <property type="component" value="Unassembled WGS sequence"/>
</dbReference>
<comment type="caution">
    <text evidence="1">The sequence shown here is derived from an EMBL/GenBank/DDBJ whole genome shotgun (WGS) entry which is preliminary data.</text>
</comment>
<organism evidence="1 2">
    <name type="scientific">Nephila pilipes</name>
    <name type="common">Giant wood spider</name>
    <name type="synonym">Nephila maculata</name>
    <dbReference type="NCBI Taxonomy" id="299642"/>
    <lineage>
        <taxon>Eukaryota</taxon>
        <taxon>Metazoa</taxon>
        <taxon>Ecdysozoa</taxon>
        <taxon>Arthropoda</taxon>
        <taxon>Chelicerata</taxon>
        <taxon>Arachnida</taxon>
        <taxon>Araneae</taxon>
        <taxon>Araneomorphae</taxon>
        <taxon>Entelegynae</taxon>
        <taxon>Araneoidea</taxon>
        <taxon>Nephilidae</taxon>
        <taxon>Nephila</taxon>
    </lineage>
</organism>
<dbReference type="EMBL" id="BMAW01033480">
    <property type="protein sequence ID" value="GFU30385.1"/>
    <property type="molecule type" value="Genomic_DNA"/>
</dbReference>
<accession>A0A8X6QKN4</accession>
<sequence>MPLSNSTVNKRLDEMSEDIEMQLVEKPKTRKISVKLGESILGDSEVVLITYMTQPILADLSDISDLQSQELSDASVKPLFTMKGVMAWIREETGIKYLNATKCARELFCVTISIFIFN</sequence>
<evidence type="ECO:0000313" key="2">
    <source>
        <dbReference type="Proteomes" id="UP000887013"/>
    </source>
</evidence>
<dbReference type="AlphaFoldDB" id="A0A8X6QKN4"/>
<name>A0A8X6QKN4_NEPPI</name>
<proteinExistence type="predicted"/>
<gene>
    <name evidence="1" type="ORF">NPIL_512661</name>
</gene>
<reference evidence="1" key="1">
    <citation type="submission" date="2020-08" db="EMBL/GenBank/DDBJ databases">
        <title>Multicomponent nature underlies the extraordinary mechanical properties of spider dragline silk.</title>
        <authorList>
            <person name="Kono N."/>
            <person name="Nakamura H."/>
            <person name="Mori M."/>
            <person name="Yoshida Y."/>
            <person name="Ohtoshi R."/>
            <person name="Malay A.D."/>
            <person name="Moran D.A.P."/>
            <person name="Tomita M."/>
            <person name="Numata K."/>
            <person name="Arakawa K."/>
        </authorList>
    </citation>
    <scope>NUCLEOTIDE SEQUENCE</scope>
</reference>
<protein>
    <submittedName>
        <fullName evidence="1">Uncharacterized protein</fullName>
    </submittedName>
</protein>
<evidence type="ECO:0000313" key="1">
    <source>
        <dbReference type="EMBL" id="GFU30385.1"/>
    </source>
</evidence>
<dbReference type="OrthoDB" id="6427599at2759"/>
<keyword evidence="2" id="KW-1185">Reference proteome</keyword>